<dbReference type="EMBL" id="JASPKY010000513">
    <property type="protein sequence ID" value="KAK9694428.1"/>
    <property type="molecule type" value="Genomic_DNA"/>
</dbReference>
<proteinExistence type="predicted"/>
<dbReference type="Proteomes" id="UP001458880">
    <property type="component" value="Unassembled WGS sequence"/>
</dbReference>
<keyword evidence="3" id="KW-1185">Reference proteome</keyword>
<organism evidence="2 3">
    <name type="scientific">Popillia japonica</name>
    <name type="common">Japanese beetle</name>
    <dbReference type="NCBI Taxonomy" id="7064"/>
    <lineage>
        <taxon>Eukaryota</taxon>
        <taxon>Metazoa</taxon>
        <taxon>Ecdysozoa</taxon>
        <taxon>Arthropoda</taxon>
        <taxon>Hexapoda</taxon>
        <taxon>Insecta</taxon>
        <taxon>Pterygota</taxon>
        <taxon>Neoptera</taxon>
        <taxon>Endopterygota</taxon>
        <taxon>Coleoptera</taxon>
        <taxon>Polyphaga</taxon>
        <taxon>Scarabaeiformia</taxon>
        <taxon>Scarabaeidae</taxon>
        <taxon>Rutelinae</taxon>
        <taxon>Popillia</taxon>
    </lineage>
</organism>
<reference evidence="2 3" key="1">
    <citation type="journal article" date="2024" name="BMC Genomics">
        <title>De novo assembly and annotation of Popillia japonica's genome with initial clues to its potential as an invasive pest.</title>
        <authorList>
            <person name="Cucini C."/>
            <person name="Boschi S."/>
            <person name="Funari R."/>
            <person name="Cardaioli E."/>
            <person name="Iannotti N."/>
            <person name="Marturano G."/>
            <person name="Paoli F."/>
            <person name="Bruttini M."/>
            <person name="Carapelli A."/>
            <person name="Frati F."/>
            <person name="Nardi F."/>
        </authorList>
    </citation>
    <scope>NUCLEOTIDE SEQUENCE [LARGE SCALE GENOMIC DNA]</scope>
    <source>
        <strain evidence="2">DMR45628</strain>
    </source>
</reference>
<feature type="compositionally biased region" description="Polar residues" evidence="1">
    <location>
        <begin position="74"/>
        <end position="85"/>
    </location>
</feature>
<evidence type="ECO:0000313" key="3">
    <source>
        <dbReference type="Proteomes" id="UP001458880"/>
    </source>
</evidence>
<evidence type="ECO:0000256" key="1">
    <source>
        <dbReference type="SAM" id="MobiDB-lite"/>
    </source>
</evidence>
<dbReference type="AlphaFoldDB" id="A0AAW1IWF5"/>
<name>A0AAW1IWF5_POPJA</name>
<comment type="caution">
    <text evidence="2">The sequence shown here is derived from an EMBL/GenBank/DDBJ whole genome shotgun (WGS) entry which is preliminary data.</text>
</comment>
<protein>
    <submittedName>
        <fullName evidence="2">Uncharacterized protein</fullName>
    </submittedName>
</protein>
<evidence type="ECO:0000313" key="2">
    <source>
        <dbReference type="EMBL" id="KAK9694428.1"/>
    </source>
</evidence>
<feature type="compositionally biased region" description="Basic and acidic residues" evidence="1">
    <location>
        <begin position="86"/>
        <end position="95"/>
    </location>
</feature>
<gene>
    <name evidence="2" type="ORF">QE152_g33559</name>
</gene>
<feature type="region of interest" description="Disordered" evidence="1">
    <location>
        <begin position="74"/>
        <end position="95"/>
    </location>
</feature>
<accession>A0AAW1IWF5</accession>
<sequence length="203" mass="23282">MFLSFTFQGRQNFDDSMVIVGSTNKMDENVEKKATTQSMKVVDKKSRNFEQICSDREQGNFLAEEIVGTSLANTVGTGEKSNNGDATKDIDENQLERKTDDNNTWEDITSDISNFQSDTTQSGIEINEIENMSPITVFEQIWDQHITDFVVNSTNNYGRVLNQSNRPKTRHSRFREFKPICRKGVENVFRFMPSPRTNKISKN</sequence>